<feature type="compositionally biased region" description="Low complexity" evidence="1">
    <location>
        <begin position="35"/>
        <end position="62"/>
    </location>
</feature>
<dbReference type="Pfam" id="PF03732">
    <property type="entry name" value="Retrotrans_gag"/>
    <property type="match status" value="1"/>
</dbReference>
<sequence length="312" mass="36403">MSSDQQHSYGPPPYTIPPTAVKTLRPPYTYPHSPPLSSHDLPQPSAFFSGNNSMDSKNNNNNTRHHQQPEEQTVSVGVAKLERLQQSLNDLEEIVAMLMSRQDNNIIHHMDLNVQCFNGLLGIEEFLDWLNEIESIFDYMEFPENKKVKLIACRLRGTASAWWHAHVRHSKTKIQSWQHMKQLMISRFLPINYKDTLFQQYLNCCQGDRSVQEYADEFYRLLARTASYDLDESEDYLIAKFIAGLRVEIKDRVSPRRLHQHTLPNAIRLATLVEQMMHESETFTYYEKPSSVEEDDPPQDNKNFSSRIHYCL</sequence>
<evidence type="ECO:0000313" key="4">
    <source>
        <dbReference type="Proteomes" id="UP001064489"/>
    </source>
</evidence>
<accession>A0AAD5NSA7</accession>
<organism evidence="3 4">
    <name type="scientific">Acer negundo</name>
    <name type="common">Box elder</name>
    <dbReference type="NCBI Taxonomy" id="4023"/>
    <lineage>
        <taxon>Eukaryota</taxon>
        <taxon>Viridiplantae</taxon>
        <taxon>Streptophyta</taxon>
        <taxon>Embryophyta</taxon>
        <taxon>Tracheophyta</taxon>
        <taxon>Spermatophyta</taxon>
        <taxon>Magnoliopsida</taxon>
        <taxon>eudicotyledons</taxon>
        <taxon>Gunneridae</taxon>
        <taxon>Pentapetalae</taxon>
        <taxon>rosids</taxon>
        <taxon>malvids</taxon>
        <taxon>Sapindales</taxon>
        <taxon>Sapindaceae</taxon>
        <taxon>Hippocastanoideae</taxon>
        <taxon>Acereae</taxon>
        <taxon>Acer</taxon>
    </lineage>
</organism>
<reference evidence="3" key="1">
    <citation type="journal article" date="2022" name="Plant J.">
        <title>Strategies of tolerance reflected in two North American maple genomes.</title>
        <authorList>
            <person name="McEvoy S.L."/>
            <person name="Sezen U.U."/>
            <person name="Trouern-Trend A."/>
            <person name="McMahon S.M."/>
            <person name="Schaberg P.G."/>
            <person name="Yang J."/>
            <person name="Wegrzyn J.L."/>
            <person name="Swenson N.G."/>
        </authorList>
    </citation>
    <scope>NUCLEOTIDE SEQUENCE</scope>
    <source>
        <strain evidence="3">91603</strain>
    </source>
</reference>
<dbReference type="AlphaFoldDB" id="A0AAD5NSA7"/>
<dbReference type="Proteomes" id="UP001064489">
    <property type="component" value="Chromosome 5"/>
</dbReference>
<dbReference type="PANTHER" id="PTHR35046:SF18">
    <property type="entry name" value="RNA-DIRECTED DNA POLYMERASE"/>
    <property type="match status" value="1"/>
</dbReference>
<dbReference type="PANTHER" id="PTHR35046">
    <property type="entry name" value="ZINC KNUCKLE (CCHC-TYPE) FAMILY PROTEIN"/>
    <property type="match status" value="1"/>
</dbReference>
<name>A0AAD5NSA7_ACENE</name>
<evidence type="ECO:0000259" key="2">
    <source>
        <dbReference type="Pfam" id="PF03732"/>
    </source>
</evidence>
<proteinExistence type="predicted"/>
<feature type="domain" description="Retrotransposon gag" evidence="2">
    <location>
        <begin position="149"/>
        <end position="246"/>
    </location>
</feature>
<feature type="region of interest" description="Disordered" evidence="1">
    <location>
        <begin position="284"/>
        <end position="305"/>
    </location>
</feature>
<feature type="region of interest" description="Disordered" evidence="1">
    <location>
        <begin position="1"/>
        <end position="73"/>
    </location>
</feature>
<evidence type="ECO:0000256" key="1">
    <source>
        <dbReference type="SAM" id="MobiDB-lite"/>
    </source>
</evidence>
<comment type="caution">
    <text evidence="3">The sequence shown here is derived from an EMBL/GenBank/DDBJ whole genome shotgun (WGS) entry which is preliminary data.</text>
</comment>
<reference evidence="3" key="2">
    <citation type="submission" date="2023-02" db="EMBL/GenBank/DDBJ databases">
        <authorList>
            <person name="Swenson N.G."/>
            <person name="Wegrzyn J.L."/>
            <person name="Mcevoy S.L."/>
        </authorList>
    </citation>
    <scope>NUCLEOTIDE SEQUENCE</scope>
    <source>
        <strain evidence="3">91603</strain>
        <tissue evidence="3">Leaf</tissue>
    </source>
</reference>
<keyword evidence="4" id="KW-1185">Reference proteome</keyword>
<gene>
    <name evidence="3" type="ORF">LWI28_016900</name>
</gene>
<dbReference type="EMBL" id="JAJSOW010000102">
    <property type="protein sequence ID" value="KAI9177583.1"/>
    <property type="molecule type" value="Genomic_DNA"/>
</dbReference>
<dbReference type="InterPro" id="IPR005162">
    <property type="entry name" value="Retrotrans_gag_dom"/>
</dbReference>
<evidence type="ECO:0000313" key="3">
    <source>
        <dbReference type="EMBL" id="KAI9177583.1"/>
    </source>
</evidence>
<protein>
    <recommendedName>
        <fullName evidence="2">Retrotransposon gag domain-containing protein</fullName>
    </recommendedName>
</protein>